<dbReference type="SMART" id="SM00997">
    <property type="entry name" value="AdoHcyase_NAD"/>
    <property type="match status" value="1"/>
</dbReference>
<evidence type="ECO:0000256" key="3">
    <source>
        <dbReference type="ARBA" id="ARBA00022563"/>
    </source>
</evidence>
<dbReference type="InterPro" id="IPR000043">
    <property type="entry name" value="Adenosylhomocysteinase-like"/>
</dbReference>
<gene>
    <name evidence="7" type="ORF">FK219_005135</name>
</gene>
<reference evidence="7 8" key="2">
    <citation type="submission" date="2020-03" db="EMBL/GenBank/DDBJ databases">
        <title>Chryseoglobus sp. isolated from a deep-sea seamount.</title>
        <authorList>
            <person name="Zhang D.-C."/>
        </authorList>
    </citation>
    <scope>NUCLEOTIDE SEQUENCE [LARGE SCALE GENOMIC DNA]</scope>
    <source>
        <strain evidence="7 8">KN1116</strain>
    </source>
</reference>
<organism evidence="7 8">
    <name type="scientific">Microcella pacifica</name>
    <dbReference type="NCBI Taxonomy" id="2591847"/>
    <lineage>
        <taxon>Bacteria</taxon>
        <taxon>Bacillati</taxon>
        <taxon>Actinomycetota</taxon>
        <taxon>Actinomycetes</taxon>
        <taxon>Micrococcales</taxon>
        <taxon>Microbacteriaceae</taxon>
        <taxon>Microcella</taxon>
    </lineage>
</organism>
<dbReference type="EMBL" id="VIKT02000006">
    <property type="protein sequence ID" value="NHF62625.1"/>
    <property type="molecule type" value="Genomic_DNA"/>
</dbReference>
<evidence type="ECO:0000313" key="8">
    <source>
        <dbReference type="Proteomes" id="UP000818266"/>
    </source>
</evidence>
<dbReference type="NCBIfam" id="NF004005">
    <property type="entry name" value="PRK05476.2-3"/>
    <property type="match status" value="1"/>
</dbReference>
<dbReference type="Gene3D" id="3.40.50.1480">
    <property type="entry name" value="Adenosylhomocysteinase-like"/>
    <property type="match status" value="1"/>
</dbReference>
<keyword evidence="8" id="KW-1185">Reference proteome</keyword>
<dbReference type="InterPro" id="IPR015878">
    <property type="entry name" value="Ado_hCys_hydrolase_NAD-bd"/>
</dbReference>
<dbReference type="GO" id="GO:0005829">
    <property type="term" value="C:cytosol"/>
    <property type="evidence" value="ECO:0007669"/>
    <property type="project" value="TreeGrafter"/>
</dbReference>
<dbReference type="GO" id="GO:0006730">
    <property type="term" value="P:one-carbon metabolic process"/>
    <property type="evidence" value="ECO:0007669"/>
    <property type="project" value="UniProtKB-KW"/>
</dbReference>
<keyword evidence="3" id="KW-0554">One-carbon metabolism</keyword>
<keyword evidence="7" id="KW-0378">Hydrolase</keyword>
<protein>
    <submittedName>
        <fullName evidence="7">Adenosylhomocysteinase</fullName>
        <ecNumber evidence="7">3.3.1.1</ecNumber>
    </submittedName>
</protein>
<sequence>MSTDSSTSRPARINHGAAEAPDSAALAARGAARIDWIRSRMPLLAEARDALAASRPFDGHLIGMSLHLEPKTAVLLETLQTGGAEIVATGNHGSTQDDVVAYLRTLGMTVHGRRADTLDDHHANVAAVDAARPSILLDNGADLAALAAARVDPAAVSGGDPTGGTGIIGGTEETTSGGLRLRAELAQSIPFPMLVINDSRLKAIGENKHSVGQSVVESLMRITNLRLAGRRFLVAGYGWCGRGIAQYLRAMGGKVAVAEIDELVAFEAAWDGYRVGPIEELAEWAEVVVTATGHPDVVTPAVLDRLADGTVLANAGHVPWEIDVAALYARSTARTVLDEAIERVDLPGGRHVILLAEGRMVNLAGREPKGNSLEAMDLGFLLQALSLERVATSAASLAPGAQPVPDDIDRDIARRMLAVMGADR</sequence>
<dbReference type="PANTHER" id="PTHR23420">
    <property type="entry name" value="ADENOSYLHOMOCYSTEINASE"/>
    <property type="match status" value="1"/>
</dbReference>
<reference evidence="7 8" key="1">
    <citation type="submission" date="2019-06" db="EMBL/GenBank/DDBJ databases">
        <authorList>
            <person name="De-Chao Zhang Q."/>
        </authorList>
    </citation>
    <scope>NUCLEOTIDE SEQUENCE [LARGE SCALE GENOMIC DNA]</scope>
    <source>
        <strain evidence="7 8">KN1116</strain>
    </source>
</reference>
<evidence type="ECO:0000256" key="1">
    <source>
        <dbReference type="ARBA" id="ARBA00001911"/>
    </source>
</evidence>
<accession>A0A9E5JN84</accession>
<dbReference type="PROSITE" id="PS00739">
    <property type="entry name" value="ADOHCYASE_2"/>
    <property type="match status" value="1"/>
</dbReference>
<comment type="cofactor">
    <cofactor evidence="1">
        <name>NAD(+)</name>
        <dbReference type="ChEBI" id="CHEBI:57540"/>
    </cofactor>
</comment>
<comment type="caution">
    <text evidence="7">The sequence shown here is derived from an EMBL/GenBank/DDBJ whole genome shotgun (WGS) entry which is preliminary data.</text>
</comment>
<dbReference type="PANTHER" id="PTHR23420:SF0">
    <property type="entry name" value="ADENOSYLHOMOCYSTEINASE"/>
    <property type="match status" value="1"/>
</dbReference>
<dbReference type="OrthoDB" id="9802717at2"/>
<dbReference type="Gene3D" id="3.40.50.720">
    <property type="entry name" value="NAD(P)-binding Rossmann-like Domain"/>
    <property type="match status" value="1"/>
</dbReference>
<comment type="similarity">
    <text evidence="2">Belongs to the adenosylhomocysteinase family.</text>
</comment>
<dbReference type="GO" id="GO:0033353">
    <property type="term" value="P:S-adenosylmethionine cycle"/>
    <property type="evidence" value="ECO:0007669"/>
    <property type="project" value="TreeGrafter"/>
</dbReference>
<dbReference type="Pfam" id="PF05221">
    <property type="entry name" value="AdoHcyase"/>
    <property type="match status" value="1"/>
</dbReference>
<keyword evidence="4" id="KW-0520">NAD</keyword>
<dbReference type="Pfam" id="PF00670">
    <property type="entry name" value="AdoHcyase_NAD"/>
    <property type="match status" value="1"/>
</dbReference>
<name>A0A9E5JN84_9MICO</name>
<dbReference type="InterPro" id="IPR036291">
    <property type="entry name" value="NAD(P)-bd_dom_sf"/>
</dbReference>
<feature type="domain" description="S-adenosyl-L-homocysteine hydrolase NAD binding" evidence="6">
    <location>
        <begin position="207"/>
        <end position="368"/>
    </location>
</feature>
<dbReference type="SUPFAM" id="SSF52283">
    <property type="entry name" value="Formate/glycerate dehydrogenase catalytic domain-like"/>
    <property type="match status" value="1"/>
</dbReference>
<dbReference type="EC" id="3.3.1.1" evidence="7"/>
<evidence type="ECO:0000313" key="7">
    <source>
        <dbReference type="EMBL" id="NHF62625.1"/>
    </source>
</evidence>
<proteinExistence type="inferred from homology"/>
<evidence type="ECO:0000256" key="4">
    <source>
        <dbReference type="ARBA" id="ARBA00023027"/>
    </source>
</evidence>
<dbReference type="Proteomes" id="UP000818266">
    <property type="component" value="Unassembled WGS sequence"/>
</dbReference>
<evidence type="ECO:0000259" key="6">
    <source>
        <dbReference type="SMART" id="SM00997"/>
    </source>
</evidence>
<evidence type="ECO:0000256" key="5">
    <source>
        <dbReference type="SAM" id="MobiDB-lite"/>
    </source>
</evidence>
<dbReference type="SUPFAM" id="SSF51735">
    <property type="entry name" value="NAD(P)-binding Rossmann-fold domains"/>
    <property type="match status" value="1"/>
</dbReference>
<evidence type="ECO:0000256" key="2">
    <source>
        <dbReference type="ARBA" id="ARBA00007122"/>
    </source>
</evidence>
<feature type="region of interest" description="Disordered" evidence="5">
    <location>
        <begin position="1"/>
        <end position="20"/>
    </location>
</feature>
<dbReference type="InterPro" id="IPR042172">
    <property type="entry name" value="Adenosylhomocyst_ase-like_sf"/>
</dbReference>
<dbReference type="RefSeq" id="WP_152582313.1">
    <property type="nucleotide sequence ID" value="NZ_VIKT02000006.1"/>
</dbReference>
<dbReference type="AlphaFoldDB" id="A0A9E5JN84"/>
<dbReference type="SMART" id="SM00996">
    <property type="entry name" value="AdoHcyase"/>
    <property type="match status" value="1"/>
</dbReference>
<dbReference type="GO" id="GO:0004013">
    <property type="term" value="F:adenosylhomocysteinase activity"/>
    <property type="evidence" value="ECO:0007669"/>
    <property type="project" value="TreeGrafter"/>
</dbReference>
<dbReference type="InterPro" id="IPR020082">
    <property type="entry name" value="S-Ado-L-homoCys_hydrolase_CS"/>
</dbReference>